<name>A0AAD8ESQ6_DIPPU</name>
<evidence type="ECO:0000313" key="1">
    <source>
        <dbReference type="EMBL" id="KAJ9600911.1"/>
    </source>
</evidence>
<reference evidence="1" key="2">
    <citation type="submission" date="2023-05" db="EMBL/GenBank/DDBJ databases">
        <authorList>
            <person name="Fouks B."/>
        </authorList>
    </citation>
    <scope>NUCLEOTIDE SEQUENCE</scope>
    <source>
        <strain evidence="1">Stay&amp;Tobe</strain>
        <tissue evidence="1">Testes</tissue>
    </source>
</reference>
<dbReference type="EMBL" id="JASPKZ010000042">
    <property type="protein sequence ID" value="KAJ9600911.1"/>
    <property type="molecule type" value="Genomic_DNA"/>
</dbReference>
<feature type="non-terminal residue" evidence="1">
    <location>
        <position position="57"/>
    </location>
</feature>
<evidence type="ECO:0000313" key="2">
    <source>
        <dbReference type="Proteomes" id="UP001233999"/>
    </source>
</evidence>
<sequence>NFSYTTQGTVIAVKPRLTWCLTSAPLYRPEEEGDAGRIIWANSPEISVIDAGLSTLD</sequence>
<reference evidence="1" key="1">
    <citation type="journal article" date="2023" name="IScience">
        <title>Live-bearing cockroach genome reveals convergent evolutionary mechanisms linked to viviparity in insects and beyond.</title>
        <authorList>
            <person name="Fouks B."/>
            <person name="Harrison M.C."/>
            <person name="Mikhailova A.A."/>
            <person name="Marchal E."/>
            <person name="English S."/>
            <person name="Carruthers M."/>
            <person name="Jennings E.C."/>
            <person name="Chiamaka E.L."/>
            <person name="Frigard R.A."/>
            <person name="Pippel M."/>
            <person name="Attardo G.M."/>
            <person name="Benoit J.B."/>
            <person name="Bornberg-Bauer E."/>
            <person name="Tobe S.S."/>
        </authorList>
    </citation>
    <scope>NUCLEOTIDE SEQUENCE</scope>
    <source>
        <strain evidence="1">Stay&amp;Tobe</strain>
    </source>
</reference>
<feature type="non-terminal residue" evidence="1">
    <location>
        <position position="1"/>
    </location>
</feature>
<keyword evidence="2" id="KW-1185">Reference proteome</keyword>
<comment type="caution">
    <text evidence="1">The sequence shown here is derived from an EMBL/GenBank/DDBJ whole genome shotgun (WGS) entry which is preliminary data.</text>
</comment>
<protein>
    <submittedName>
        <fullName evidence="1">Uncharacterized protein</fullName>
    </submittedName>
</protein>
<accession>A0AAD8ESQ6</accession>
<organism evidence="1 2">
    <name type="scientific">Diploptera punctata</name>
    <name type="common">Pacific beetle cockroach</name>
    <dbReference type="NCBI Taxonomy" id="6984"/>
    <lineage>
        <taxon>Eukaryota</taxon>
        <taxon>Metazoa</taxon>
        <taxon>Ecdysozoa</taxon>
        <taxon>Arthropoda</taxon>
        <taxon>Hexapoda</taxon>
        <taxon>Insecta</taxon>
        <taxon>Pterygota</taxon>
        <taxon>Neoptera</taxon>
        <taxon>Polyneoptera</taxon>
        <taxon>Dictyoptera</taxon>
        <taxon>Blattodea</taxon>
        <taxon>Blaberoidea</taxon>
        <taxon>Blaberidae</taxon>
        <taxon>Diplopterinae</taxon>
        <taxon>Diploptera</taxon>
    </lineage>
</organism>
<gene>
    <name evidence="1" type="ORF">L9F63_000954</name>
</gene>
<dbReference type="Proteomes" id="UP001233999">
    <property type="component" value="Unassembled WGS sequence"/>
</dbReference>
<dbReference type="AlphaFoldDB" id="A0AAD8ESQ6"/>
<proteinExistence type="predicted"/>